<keyword evidence="4" id="KW-0378">Hydrolase</keyword>
<feature type="region of interest" description="Disordered" evidence="1">
    <location>
        <begin position="140"/>
        <end position="163"/>
    </location>
</feature>
<sequence length="332" mass="35278">MHIKRSAALAAAVLLAAAACSSEEPGGASQERYYLSLGDSLAVGVQPDGEGGFEETTDGYTDALYRTLKDDRPSLRHERMGCGGEDTTTFKDGGLEPCGERYTEGTQLAQAERFLEEHRGQVDLVTVDIGGNNFTGCVDLGGDGDDGDDGESGDGGTPDVELDRDCVEDGLDRLEEEVPEITSRLRAAAGPDVQVIGMTYYNPFLAALLLEDSGDSGDGGGESGDGGDGDGDEDPSAEDEMVDYATGVLVEMNDILRSSYSDAGMQVADVEEAFESENFEVPEDGDSDMPTNVQYICDYTWMCNTEDGPDIHTNQAGAQYIAQTFERLVEAG</sequence>
<dbReference type="InterPro" id="IPR013830">
    <property type="entry name" value="SGNH_hydro"/>
</dbReference>
<dbReference type="EMBL" id="JAQFWP010000027">
    <property type="protein sequence ID" value="MDA2805963.1"/>
    <property type="molecule type" value="Genomic_DNA"/>
</dbReference>
<organism evidence="4 5">
    <name type="scientific">Nocardiopsis suaedae</name>
    <dbReference type="NCBI Taxonomy" id="3018444"/>
    <lineage>
        <taxon>Bacteria</taxon>
        <taxon>Bacillati</taxon>
        <taxon>Actinomycetota</taxon>
        <taxon>Actinomycetes</taxon>
        <taxon>Streptosporangiales</taxon>
        <taxon>Nocardiopsidaceae</taxon>
        <taxon>Nocardiopsis</taxon>
    </lineage>
</organism>
<dbReference type="InterPro" id="IPR036514">
    <property type="entry name" value="SGNH_hydro_sf"/>
</dbReference>
<feature type="compositionally biased region" description="Acidic residues" evidence="1">
    <location>
        <begin position="142"/>
        <end position="152"/>
    </location>
</feature>
<dbReference type="GO" id="GO:0016787">
    <property type="term" value="F:hydrolase activity"/>
    <property type="evidence" value="ECO:0007669"/>
    <property type="project" value="UniProtKB-KW"/>
</dbReference>
<feature type="signal peptide" evidence="2">
    <location>
        <begin position="1"/>
        <end position="21"/>
    </location>
</feature>
<reference evidence="4" key="1">
    <citation type="submission" date="2023-01" db="EMBL/GenBank/DDBJ databases">
        <title>Draft genome sequence of Nocardiopsis sp. LSu2-4 isolated from halophytes.</title>
        <authorList>
            <person name="Duangmal K."/>
            <person name="Chantavorakit T."/>
        </authorList>
    </citation>
    <scope>NUCLEOTIDE SEQUENCE</scope>
    <source>
        <strain evidence="4">LSu2-4</strain>
    </source>
</reference>
<proteinExistence type="predicted"/>
<feature type="chain" id="PRO_5045760798" evidence="2">
    <location>
        <begin position="22"/>
        <end position="332"/>
    </location>
</feature>
<dbReference type="PROSITE" id="PS51257">
    <property type="entry name" value="PROKAR_LIPOPROTEIN"/>
    <property type="match status" value="1"/>
</dbReference>
<dbReference type="Gene3D" id="3.40.50.1110">
    <property type="entry name" value="SGNH hydrolase"/>
    <property type="match status" value="1"/>
</dbReference>
<accession>A0ABT4TMP3</accession>
<evidence type="ECO:0000256" key="2">
    <source>
        <dbReference type="SAM" id="SignalP"/>
    </source>
</evidence>
<dbReference type="RefSeq" id="WP_270678610.1">
    <property type="nucleotide sequence ID" value="NZ_JAQFWP010000027.1"/>
</dbReference>
<keyword evidence="2" id="KW-0732">Signal</keyword>
<feature type="compositionally biased region" description="Acidic residues" evidence="1">
    <location>
        <begin position="225"/>
        <end position="238"/>
    </location>
</feature>
<gene>
    <name evidence="4" type="ORF">O4U47_15715</name>
</gene>
<evidence type="ECO:0000259" key="3">
    <source>
        <dbReference type="Pfam" id="PF13472"/>
    </source>
</evidence>
<feature type="region of interest" description="Disordered" evidence="1">
    <location>
        <begin position="76"/>
        <end position="96"/>
    </location>
</feature>
<evidence type="ECO:0000313" key="4">
    <source>
        <dbReference type="EMBL" id="MDA2805963.1"/>
    </source>
</evidence>
<dbReference type="Proteomes" id="UP001165685">
    <property type="component" value="Unassembled WGS sequence"/>
</dbReference>
<evidence type="ECO:0000256" key="1">
    <source>
        <dbReference type="SAM" id="MobiDB-lite"/>
    </source>
</evidence>
<feature type="domain" description="SGNH hydrolase-type esterase" evidence="3">
    <location>
        <begin position="37"/>
        <end position="319"/>
    </location>
</feature>
<protein>
    <submittedName>
        <fullName evidence="4">SGNH/GDSL hydrolase family protein</fullName>
    </submittedName>
</protein>
<comment type="caution">
    <text evidence="4">The sequence shown here is derived from an EMBL/GenBank/DDBJ whole genome shotgun (WGS) entry which is preliminary data.</text>
</comment>
<dbReference type="Pfam" id="PF13472">
    <property type="entry name" value="Lipase_GDSL_2"/>
    <property type="match status" value="1"/>
</dbReference>
<evidence type="ECO:0000313" key="5">
    <source>
        <dbReference type="Proteomes" id="UP001165685"/>
    </source>
</evidence>
<keyword evidence="5" id="KW-1185">Reference proteome</keyword>
<feature type="region of interest" description="Disordered" evidence="1">
    <location>
        <begin position="212"/>
        <end position="238"/>
    </location>
</feature>
<dbReference type="SUPFAM" id="SSF52266">
    <property type="entry name" value="SGNH hydrolase"/>
    <property type="match status" value="1"/>
</dbReference>
<name>A0ABT4TMP3_9ACTN</name>